<name>A0A4Q2RQ35_9ACTN</name>
<evidence type="ECO:0000313" key="2">
    <source>
        <dbReference type="EMBL" id="RYB89323.1"/>
    </source>
</evidence>
<gene>
    <name evidence="2" type="ORF">EUA06_15140</name>
</gene>
<evidence type="ECO:0000256" key="1">
    <source>
        <dbReference type="SAM" id="MobiDB-lite"/>
    </source>
</evidence>
<protein>
    <submittedName>
        <fullName evidence="2">Uncharacterized protein</fullName>
    </submittedName>
</protein>
<dbReference type="OrthoDB" id="9908132at2"/>
<dbReference type="AlphaFoldDB" id="A0A4Q2RQ35"/>
<accession>A0A4Q2RQ35</accession>
<feature type="region of interest" description="Disordered" evidence="1">
    <location>
        <begin position="139"/>
        <end position="177"/>
    </location>
</feature>
<reference evidence="2 3" key="1">
    <citation type="submission" date="2019-01" db="EMBL/GenBank/DDBJ databases">
        <title>Novel species of Nocardioides.</title>
        <authorList>
            <person name="Liu Q."/>
            <person name="Xin Y.-H."/>
        </authorList>
    </citation>
    <scope>NUCLEOTIDE SEQUENCE [LARGE SCALE GENOMIC DNA]</scope>
    <source>
        <strain evidence="2 3">HLT3-15</strain>
    </source>
</reference>
<organism evidence="2 3">
    <name type="scientific">Nocardioides glacieisoli</name>
    <dbReference type="NCBI Taxonomy" id="1168730"/>
    <lineage>
        <taxon>Bacteria</taxon>
        <taxon>Bacillati</taxon>
        <taxon>Actinomycetota</taxon>
        <taxon>Actinomycetes</taxon>
        <taxon>Propionibacteriales</taxon>
        <taxon>Nocardioidaceae</taxon>
        <taxon>Nocardioides</taxon>
    </lineage>
</organism>
<feature type="compositionally biased region" description="Basic and acidic residues" evidence="1">
    <location>
        <begin position="140"/>
        <end position="149"/>
    </location>
</feature>
<dbReference type="EMBL" id="SDWS01000007">
    <property type="protein sequence ID" value="RYB89323.1"/>
    <property type="molecule type" value="Genomic_DNA"/>
</dbReference>
<comment type="caution">
    <text evidence="2">The sequence shown here is derived from an EMBL/GenBank/DDBJ whole genome shotgun (WGS) entry which is preliminary data.</text>
</comment>
<sequence>MTSAWIWDDPEIHSDQLFMRNVPRKPAFVIPNLVTRRLEVKAAALRFDADGMSVISSDVLASEGHSRGAVCNWDTHTSVEFAAGTARSTSEAGVIYNPVDDHPAGEAIGKAHSLVRTRETEPDRTIRRNIQTAIAAQCRWLDEDPHKPNETATAAESDSDEAHGADDIEPNGEGQVT</sequence>
<proteinExistence type="predicted"/>
<evidence type="ECO:0000313" key="3">
    <source>
        <dbReference type="Proteomes" id="UP000291838"/>
    </source>
</evidence>
<dbReference type="Proteomes" id="UP000291838">
    <property type="component" value="Unassembled WGS sequence"/>
</dbReference>
<keyword evidence="3" id="KW-1185">Reference proteome</keyword>
<dbReference type="RefSeq" id="WP_129477298.1">
    <property type="nucleotide sequence ID" value="NZ_SDWS01000007.1"/>
</dbReference>